<evidence type="ECO:0000313" key="4">
    <source>
        <dbReference type="EMBL" id="XBV89890.1"/>
    </source>
</evidence>
<dbReference type="GO" id="GO:0008757">
    <property type="term" value="F:S-adenosylmethionine-dependent methyltransferase activity"/>
    <property type="evidence" value="ECO:0007669"/>
    <property type="project" value="TreeGrafter"/>
</dbReference>
<dbReference type="SUPFAM" id="SSF53335">
    <property type="entry name" value="S-adenosyl-L-methionine-dependent methyltransferases"/>
    <property type="match status" value="1"/>
</dbReference>
<organism evidence="4">
    <name type="scientific">Brevibacterium koreense</name>
    <dbReference type="NCBI Taxonomy" id="3140787"/>
    <lineage>
        <taxon>Bacteria</taxon>
        <taxon>Bacillati</taxon>
        <taxon>Actinomycetota</taxon>
        <taxon>Actinomycetes</taxon>
        <taxon>Micrococcales</taxon>
        <taxon>Brevibacteriaceae</taxon>
        <taxon>Brevibacterium</taxon>
    </lineage>
</organism>
<proteinExistence type="predicted"/>
<dbReference type="GO" id="GO:0032259">
    <property type="term" value="P:methylation"/>
    <property type="evidence" value="ECO:0007669"/>
    <property type="project" value="UniProtKB-KW"/>
</dbReference>
<evidence type="ECO:0000256" key="1">
    <source>
        <dbReference type="ARBA" id="ARBA00022603"/>
    </source>
</evidence>
<evidence type="ECO:0000256" key="2">
    <source>
        <dbReference type="ARBA" id="ARBA00022679"/>
    </source>
</evidence>
<dbReference type="AlphaFoldDB" id="A0AAU7UP29"/>
<protein>
    <submittedName>
        <fullName evidence="4">O-methyltransferase</fullName>
        <ecNumber evidence="4">2.1.1.-</ecNumber>
    </submittedName>
</protein>
<dbReference type="CDD" id="cd02440">
    <property type="entry name" value="AdoMet_MTases"/>
    <property type="match status" value="1"/>
</dbReference>
<dbReference type="PANTHER" id="PTHR10509:SF14">
    <property type="entry name" value="CAFFEOYL-COA O-METHYLTRANSFERASE 3-RELATED"/>
    <property type="match status" value="1"/>
</dbReference>
<accession>A0AAU7UP29</accession>
<reference evidence="4" key="1">
    <citation type="submission" date="2024-06" db="EMBL/GenBank/DDBJ databases">
        <title>Brevibacterium koreense sp. nov., isolated from jogae-jeotgal, a Korean fermented seafood.</title>
        <authorList>
            <person name="Whon T.W."/>
            <person name="Nam S."/>
            <person name="Kim Y."/>
        </authorList>
    </citation>
    <scope>NUCLEOTIDE SEQUENCE</scope>
    <source>
        <strain evidence="4">CBA3109</strain>
    </source>
</reference>
<dbReference type="PANTHER" id="PTHR10509">
    <property type="entry name" value="O-METHYLTRANSFERASE-RELATED"/>
    <property type="match status" value="1"/>
</dbReference>
<dbReference type="EC" id="2.1.1.-" evidence="4"/>
<dbReference type="Pfam" id="PF01596">
    <property type="entry name" value="Methyltransf_3"/>
    <property type="match status" value="1"/>
</dbReference>
<dbReference type="InterPro" id="IPR029063">
    <property type="entry name" value="SAM-dependent_MTases_sf"/>
</dbReference>
<name>A0AAU7UP29_9MICO</name>
<evidence type="ECO:0000256" key="3">
    <source>
        <dbReference type="ARBA" id="ARBA00022691"/>
    </source>
</evidence>
<sequence length="234" mass="24941">MNEFESSVPVNRYESTVDWRAVDEYFASTLLQEDGALVAARNAGLATTMPNAEVAANQGAFLKLLAQISGARRVLEFGTLAGYSTIWLARAVGEQGQVVTLELEPENAAIAEENFLAAGVAHRIETIIGPATESAERLINDATEAFDFVFIDADKPNNPAYLAAALRLTCPGAIIVIDNVVRDGAVAEAASADPRVQGVRRVAEDIAAHPELDGTALQTVGEKGWDGLIIARRH</sequence>
<dbReference type="RefSeq" id="WP_350270730.1">
    <property type="nucleotide sequence ID" value="NZ_CP158281.1"/>
</dbReference>
<dbReference type="GO" id="GO:0008171">
    <property type="term" value="F:O-methyltransferase activity"/>
    <property type="evidence" value="ECO:0007669"/>
    <property type="project" value="InterPro"/>
</dbReference>
<dbReference type="PROSITE" id="PS51682">
    <property type="entry name" value="SAM_OMT_I"/>
    <property type="match status" value="1"/>
</dbReference>
<dbReference type="EMBL" id="CP158281">
    <property type="protein sequence ID" value="XBV89890.1"/>
    <property type="molecule type" value="Genomic_DNA"/>
</dbReference>
<keyword evidence="1 4" id="KW-0489">Methyltransferase</keyword>
<dbReference type="Gene3D" id="3.40.50.150">
    <property type="entry name" value="Vaccinia Virus protein VP39"/>
    <property type="match status" value="1"/>
</dbReference>
<dbReference type="InterPro" id="IPR002935">
    <property type="entry name" value="SAM_O-MeTrfase"/>
</dbReference>
<gene>
    <name evidence="4" type="ORF">AAFP32_03945</name>
</gene>
<dbReference type="KEGG" id="bkr:AAFP32_03945"/>
<dbReference type="InterPro" id="IPR050362">
    <property type="entry name" value="Cation-dep_OMT"/>
</dbReference>
<keyword evidence="3" id="KW-0949">S-adenosyl-L-methionine</keyword>
<keyword evidence="2 4" id="KW-0808">Transferase</keyword>